<evidence type="ECO:0000256" key="3">
    <source>
        <dbReference type="ARBA" id="ARBA00023015"/>
    </source>
</evidence>
<sequence length="305" mass="33818">MSISDLYGDLRPWASAVAYQMLGSVSEAEDVVQEAFLRMHQTLQRDERIDSPRAYLATLVTRLAIDQLRSARVRREQYVGEWLPEPLAIESLPAEQAEIAESLSLAFLVLLESLTPQQRAAFLLREVFDYPYAEVADIIGTDVDSTRHLVARARNHLRKRRPRYYASRRQREELARCFFAAAEEGDLSALERLLSQDVTLRVDGGGKVPAQVRPVNGRMRVARALASATSMLARSGIRVHVTEINGQPGAVTIGADDRPVGVLGLDIADGRIQAIHFIANPDKLRHLDWSGHLGALPRPGGRSNG</sequence>
<dbReference type="AlphaFoldDB" id="A0A931DJR4"/>
<keyword evidence="9" id="KW-1185">Reference proteome</keyword>
<dbReference type="Gene3D" id="1.10.10.10">
    <property type="entry name" value="Winged helix-like DNA-binding domain superfamily/Winged helix DNA-binding domain"/>
    <property type="match status" value="1"/>
</dbReference>
<comment type="similarity">
    <text evidence="1">Belongs to the sigma-70 factor family. ECF subfamily.</text>
</comment>
<evidence type="ECO:0000256" key="4">
    <source>
        <dbReference type="ARBA" id="ARBA00023082"/>
    </source>
</evidence>
<feature type="domain" description="RNA polymerase sigma-70 region 2" evidence="6">
    <location>
        <begin position="6"/>
        <end position="72"/>
    </location>
</feature>
<dbReference type="Gene3D" id="3.10.450.50">
    <property type="match status" value="1"/>
</dbReference>
<evidence type="ECO:0000256" key="5">
    <source>
        <dbReference type="ARBA" id="ARBA00023163"/>
    </source>
</evidence>
<evidence type="ECO:0000259" key="6">
    <source>
        <dbReference type="Pfam" id="PF04542"/>
    </source>
</evidence>
<proteinExistence type="inferred from homology"/>
<comment type="caution">
    <text evidence="8">The sequence shown here is derived from an EMBL/GenBank/DDBJ whole genome shotgun (WGS) entry which is preliminary data.</text>
</comment>
<evidence type="ECO:0000256" key="2">
    <source>
        <dbReference type="ARBA" id="ARBA00011344"/>
    </source>
</evidence>
<evidence type="ECO:0000256" key="1">
    <source>
        <dbReference type="ARBA" id="ARBA00010641"/>
    </source>
</evidence>
<evidence type="ECO:0000313" key="8">
    <source>
        <dbReference type="EMBL" id="MBG6088811.1"/>
    </source>
</evidence>
<keyword evidence="5" id="KW-0804">Transcription</keyword>
<dbReference type="InterPro" id="IPR014284">
    <property type="entry name" value="RNA_pol_sigma-70_dom"/>
</dbReference>
<dbReference type="Pfam" id="PF08281">
    <property type="entry name" value="Sigma70_r4_2"/>
    <property type="match status" value="1"/>
</dbReference>
<organism evidence="8 9">
    <name type="scientific">Actinomadura viridis</name>
    <dbReference type="NCBI Taxonomy" id="58110"/>
    <lineage>
        <taxon>Bacteria</taxon>
        <taxon>Bacillati</taxon>
        <taxon>Actinomycetota</taxon>
        <taxon>Actinomycetes</taxon>
        <taxon>Streptosporangiales</taxon>
        <taxon>Thermomonosporaceae</taxon>
        <taxon>Actinomadura</taxon>
    </lineage>
</organism>
<dbReference type="InterPro" id="IPR036388">
    <property type="entry name" value="WH-like_DNA-bd_sf"/>
</dbReference>
<dbReference type="Proteomes" id="UP000614047">
    <property type="component" value="Unassembled WGS sequence"/>
</dbReference>
<dbReference type="Pfam" id="PF04542">
    <property type="entry name" value="Sigma70_r2"/>
    <property type="match status" value="1"/>
</dbReference>
<evidence type="ECO:0000313" key="9">
    <source>
        <dbReference type="Proteomes" id="UP000614047"/>
    </source>
</evidence>
<dbReference type="NCBIfam" id="TIGR02937">
    <property type="entry name" value="sigma70-ECF"/>
    <property type="match status" value="1"/>
</dbReference>
<protein>
    <submittedName>
        <fullName evidence="8">RNA polymerase sigma-70 factor (ECF subfamily)</fullName>
    </submittedName>
</protein>
<dbReference type="InterPro" id="IPR007627">
    <property type="entry name" value="RNA_pol_sigma70_r2"/>
</dbReference>
<accession>A0A931DJR4</accession>
<dbReference type="PANTHER" id="PTHR30173">
    <property type="entry name" value="SIGMA 19 FACTOR"/>
    <property type="match status" value="1"/>
</dbReference>
<dbReference type="Gene3D" id="1.10.1740.10">
    <property type="match status" value="1"/>
</dbReference>
<dbReference type="EMBL" id="JADOUA010000001">
    <property type="protein sequence ID" value="MBG6088811.1"/>
    <property type="molecule type" value="Genomic_DNA"/>
</dbReference>
<evidence type="ECO:0000259" key="7">
    <source>
        <dbReference type="Pfam" id="PF08281"/>
    </source>
</evidence>
<dbReference type="GO" id="GO:0016987">
    <property type="term" value="F:sigma factor activity"/>
    <property type="evidence" value="ECO:0007669"/>
    <property type="project" value="UniProtKB-KW"/>
</dbReference>
<keyword evidence="3" id="KW-0805">Transcription regulation</keyword>
<dbReference type="InterPro" id="IPR013325">
    <property type="entry name" value="RNA_pol_sigma_r2"/>
</dbReference>
<gene>
    <name evidence="8" type="ORF">IW256_002924</name>
</gene>
<name>A0A931DJR4_9ACTN</name>
<dbReference type="PANTHER" id="PTHR30173:SF36">
    <property type="entry name" value="ECF RNA POLYMERASE SIGMA FACTOR SIGJ"/>
    <property type="match status" value="1"/>
</dbReference>
<keyword evidence="4" id="KW-0731">Sigma factor</keyword>
<dbReference type="SUPFAM" id="SSF54427">
    <property type="entry name" value="NTF2-like"/>
    <property type="match status" value="1"/>
</dbReference>
<dbReference type="InterPro" id="IPR032710">
    <property type="entry name" value="NTF2-like_dom_sf"/>
</dbReference>
<dbReference type="SUPFAM" id="SSF88659">
    <property type="entry name" value="Sigma3 and sigma4 domains of RNA polymerase sigma factors"/>
    <property type="match status" value="1"/>
</dbReference>
<dbReference type="InterPro" id="IPR014303">
    <property type="entry name" value="RNA_pol_sigma-70_ECF"/>
</dbReference>
<dbReference type="NCBIfam" id="NF007214">
    <property type="entry name" value="PRK09636.1"/>
    <property type="match status" value="1"/>
</dbReference>
<dbReference type="InterPro" id="IPR013324">
    <property type="entry name" value="RNA_pol_sigma_r3/r4-like"/>
</dbReference>
<dbReference type="InterPro" id="IPR052704">
    <property type="entry name" value="ECF_Sigma-70_Domain"/>
</dbReference>
<dbReference type="RefSeq" id="WP_197011488.1">
    <property type="nucleotide sequence ID" value="NZ_BAABES010000005.1"/>
</dbReference>
<dbReference type="GO" id="GO:0006352">
    <property type="term" value="P:DNA-templated transcription initiation"/>
    <property type="evidence" value="ECO:0007669"/>
    <property type="project" value="InterPro"/>
</dbReference>
<dbReference type="GO" id="GO:0003677">
    <property type="term" value="F:DNA binding"/>
    <property type="evidence" value="ECO:0007669"/>
    <property type="project" value="InterPro"/>
</dbReference>
<dbReference type="SUPFAM" id="SSF88946">
    <property type="entry name" value="Sigma2 domain of RNA polymerase sigma factors"/>
    <property type="match status" value="1"/>
</dbReference>
<reference evidence="8" key="1">
    <citation type="submission" date="2020-11" db="EMBL/GenBank/DDBJ databases">
        <title>Sequencing the genomes of 1000 actinobacteria strains.</title>
        <authorList>
            <person name="Klenk H.-P."/>
        </authorList>
    </citation>
    <scope>NUCLEOTIDE SEQUENCE</scope>
    <source>
        <strain evidence="8">DSM 43175</strain>
    </source>
</reference>
<comment type="subunit">
    <text evidence="2">Interacts transiently with the RNA polymerase catalytic core formed by RpoA, RpoB, RpoC and RpoZ (2 alpha, 1 beta, 1 beta' and 1 omega subunit) to form the RNA polymerase holoenzyme that can initiate transcription.</text>
</comment>
<dbReference type="InterPro" id="IPR013249">
    <property type="entry name" value="RNA_pol_sigma70_r4_t2"/>
</dbReference>
<dbReference type="NCBIfam" id="TIGR02957">
    <property type="entry name" value="SigX4"/>
    <property type="match status" value="1"/>
</dbReference>
<feature type="domain" description="RNA polymerase sigma factor 70 region 4 type 2" evidence="7">
    <location>
        <begin position="106"/>
        <end position="157"/>
    </location>
</feature>